<proteinExistence type="predicted"/>
<evidence type="ECO:0000313" key="1">
    <source>
        <dbReference type="EMBL" id="CAG8662267.1"/>
    </source>
</evidence>
<feature type="non-terminal residue" evidence="1">
    <location>
        <position position="176"/>
    </location>
</feature>
<sequence length="176" mass="20219">MDGTDKNFEQSAALQAQQHVQAMHKAIEQVNVIQESFVMNTQNVLKKHEREMCNELLSTPMPKKGRYELRSMSNKENKRTEFEKHASSHASSFEYGVGQHPFSDCSPYDSEEDADDEYIEEVDKKLKSAEPLLLQDHTNQPTTDQSNINKTSTKMKKTYMLKWSLATDLNPVVMKC</sequence>
<dbReference type="AlphaFoldDB" id="A0A9N9HB75"/>
<organism evidence="1 2">
    <name type="scientific">Paraglomus brasilianum</name>
    <dbReference type="NCBI Taxonomy" id="144538"/>
    <lineage>
        <taxon>Eukaryota</taxon>
        <taxon>Fungi</taxon>
        <taxon>Fungi incertae sedis</taxon>
        <taxon>Mucoromycota</taxon>
        <taxon>Glomeromycotina</taxon>
        <taxon>Glomeromycetes</taxon>
        <taxon>Paraglomerales</taxon>
        <taxon>Paraglomeraceae</taxon>
        <taxon>Paraglomus</taxon>
    </lineage>
</organism>
<reference evidence="1" key="1">
    <citation type="submission" date="2021-06" db="EMBL/GenBank/DDBJ databases">
        <authorList>
            <person name="Kallberg Y."/>
            <person name="Tangrot J."/>
            <person name="Rosling A."/>
        </authorList>
    </citation>
    <scope>NUCLEOTIDE SEQUENCE</scope>
    <source>
        <strain evidence="1">BR232B</strain>
    </source>
</reference>
<comment type="caution">
    <text evidence="1">The sequence shown here is derived from an EMBL/GenBank/DDBJ whole genome shotgun (WGS) entry which is preliminary data.</text>
</comment>
<dbReference type="Proteomes" id="UP000789739">
    <property type="component" value="Unassembled WGS sequence"/>
</dbReference>
<dbReference type="EMBL" id="CAJVPI010003787">
    <property type="protein sequence ID" value="CAG8662267.1"/>
    <property type="molecule type" value="Genomic_DNA"/>
</dbReference>
<keyword evidence="2" id="KW-1185">Reference proteome</keyword>
<accession>A0A9N9HB75</accession>
<protein>
    <submittedName>
        <fullName evidence="1">11733_t:CDS:1</fullName>
    </submittedName>
</protein>
<name>A0A9N9HB75_9GLOM</name>
<gene>
    <name evidence="1" type="ORF">PBRASI_LOCUS10848</name>
</gene>
<evidence type="ECO:0000313" key="2">
    <source>
        <dbReference type="Proteomes" id="UP000789739"/>
    </source>
</evidence>